<dbReference type="Gene3D" id="3.40.830.10">
    <property type="entry name" value="LigB-like"/>
    <property type="match status" value="1"/>
</dbReference>
<evidence type="ECO:0000256" key="1">
    <source>
        <dbReference type="ARBA" id="ARBA00006315"/>
    </source>
</evidence>
<dbReference type="SUPFAM" id="SSF53213">
    <property type="entry name" value="LigB-like"/>
    <property type="match status" value="1"/>
</dbReference>
<evidence type="ECO:0000256" key="2">
    <source>
        <dbReference type="HAMAP-Rule" id="MF_00055"/>
    </source>
</evidence>
<dbReference type="CDD" id="cd07361">
    <property type="entry name" value="MEMO_like"/>
    <property type="match status" value="1"/>
</dbReference>
<dbReference type="AlphaFoldDB" id="A0A2R7Y399"/>
<dbReference type="PANTHER" id="PTHR11060">
    <property type="entry name" value="PROTEIN MEMO1"/>
    <property type="match status" value="1"/>
</dbReference>
<dbReference type="EMBL" id="NDWU01000011">
    <property type="protein sequence ID" value="PUA31978.1"/>
    <property type="molecule type" value="Genomic_DNA"/>
</dbReference>
<comment type="caution">
    <text evidence="3">The sequence shown here is derived from an EMBL/GenBank/DDBJ whole genome shotgun (WGS) entry which is preliminary data.</text>
</comment>
<reference evidence="3 4" key="1">
    <citation type="submission" date="2017-04" db="EMBL/GenBank/DDBJ databases">
        <title>Draft Aigarchaeota genome from a New Zealand hot spring.</title>
        <authorList>
            <person name="Reysenbach A.-L."/>
            <person name="Donaho J.A."/>
            <person name="Gerhart J."/>
            <person name="Kelley J.F."/>
            <person name="Kouba K."/>
            <person name="Podar M."/>
            <person name="Stott M."/>
        </authorList>
    </citation>
    <scope>NUCLEOTIDE SEQUENCE [LARGE SCALE GENOMIC DNA]</scope>
    <source>
        <strain evidence="3">NZ13_MG1</strain>
    </source>
</reference>
<dbReference type="PANTHER" id="PTHR11060:SF0">
    <property type="entry name" value="PROTEIN MEMO1"/>
    <property type="match status" value="1"/>
</dbReference>
<dbReference type="NCBIfam" id="TIGR04336">
    <property type="entry name" value="AmmeMemoSam_B"/>
    <property type="match status" value="1"/>
</dbReference>
<proteinExistence type="inferred from homology"/>
<dbReference type="Pfam" id="PF01875">
    <property type="entry name" value="Memo"/>
    <property type="match status" value="1"/>
</dbReference>
<evidence type="ECO:0000313" key="4">
    <source>
        <dbReference type="Proteomes" id="UP000244066"/>
    </source>
</evidence>
<dbReference type="InterPro" id="IPR002737">
    <property type="entry name" value="MEMO1_fam"/>
</dbReference>
<comment type="similarity">
    <text evidence="1 2">Belongs to the MEMO1 family.</text>
</comment>
<protein>
    <recommendedName>
        <fullName evidence="2">MEMO1 family protein B9J98_04865</fullName>
    </recommendedName>
</protein>
<sequence>MGVRRPVVAGSFYAGTRERLIEQIENSFLHPIGPGRLPKGVWGDGKIPALICPHAGYMYSGPVAAHSYASLEGRRRPRVVVLVGPNHAGIGSEVSVYPEGEWYTPLGSVPIDSELAKLISKSSDLISLDEYSHEEEHSLEVQLPFLQYVLGTFKLVPIVMLSQDRDTAEELGRAIAENVSGQDALLIASSDFTHYEPDAAAKKKDMVAIERICALDVEGFYRVISEHRITACGYGPIAAILTASKLSGATDARLLKYATSGDVTGDRSAVVGYASIIVELGGR</sequence>
<dbReference type="Proteomes" id="UP000244066">
    <property type="component" value="Unassembled WGS sequence"/>
</dbReference>
<accession>A0A2R7Y399</accession>
<gene>
    <name evidence="3" type="ORF">B9J98_04865</name>
</gene>
<organism evidence="3 4">
    <name type="scientific">Candidatus Terraquivivens tikiterensis</name>
    <dbReference type="NCBI Taxonomy" id="1980982"/>
    <lineage>
        <taxon>Archaea</taxon>
        <taxon>Nitrososphaerota</taxon>
        <taxon>Candidatus Wolframiiraptoraceae</taxon>
        <taxon>Candidatus Terraquivivens</taxon>
    </lineage>
</organism>
<dbReference type="HAMAP" id="MF_00055">
    <property type="entry name" value="MEMO1"/>
    <property type="match status" value="1"/>
</dbReference>
<dbReference type="NCBIfam" id="NF001987">
    <property type="entry name" value="PRK00782.1"/>
    <property type="match status" value="1"/>
</dbReference>
<evidence type="ECO:0000313" key="3">
    <source>
        <dbReference type="EMBL" id="PUA31978.1"/>
    </source>
</evidence>
<name>A0A2R7Y399_9ARCH</name>